<protein>
    <submittedName>
        <fullName evidence="1">Uncharacterized protein</fullName>
    </submittedName>
</protein>
<name>A0ABS0UIQ1_9PSED</name>
<proteinExistence type="predicted"/>
<sequence length="450" mass="49561">MESACLKWNATVKKNGAIQEQLDKALTQAALPENVLLLALARSVKRLGLQCDEPDLKALGIALNKAEDGVIKLDLDIPCSLGRTGEEIQDTVNCLVNDLNETVKEVSDQIADAVPQVVQTTLEKMADLIEDELLAQAMEHTESLNKIEELRVNTVERLWGKAVDQLNMLRHLVVEWNTAAAELKKGAYANSHTALALSRVILRAYSVVGEIIALARAGYADGALARWRSLHEICVIAMFLSKQSDKCAQMYLSHSLIEELRLIESGEDNGTISAKNTEDDQYLRALKKQKRQLVEAFGPAFAKDYGWASIELGRAKITFRELESIVGMEVLRQGYQHANSATHGGALAALTRISLGMGVEYSGEISPAFGCEVAMSYAAGSLSTLIAELCLETENADLLVMNIVAQKFSSNVREHIKNSKGKLSRVTPRVKFKLRQMEKSVLKSKRGRKR</sequence>
<reference evidence="1 2" key="1">
    <citation type="submission" date="2020-12" db="EMBL/GenBank/DDBJ databases">
        <title>Comparative genomic insights into the epidemiology and virulence of plant pathogenic Pseudomonads from Turkey.</title>
        <authorList>
            <person name="Dillon M."/>
            <person name="Ruiz-Bedoya T."/>
            <person name="Bendalovic-Torma C."/>
            <person name="Guttman K.M."/>
            <person name="Kwak H."/>
            <person name="Middleton M.A."/>
            <person name="Wang P.W."/>
            <person name="Horuz S."/>
            <person name="Aysan Y."/>
            <person name="Guttman D.S."/>
        </authorList>
    </citation>
    <scope>NUCLEOTIDE SEQUENCE [LARGE SCALE GENOMIC DNA]</scope>
    <source>
        <strain evidence="1 2">S5_IA_2b</strain>
    </source>
</reference>
<dbReference type="RefSeq" id="WP_198720156.1">
    <property type="nucleotide sequence ID" value="NZ_JAEIKU010000067.1"/>
</dbReference>
<evidence type="ECO:0000313" key="1">
    <source>
        <dbReference type="EMBL" id="MBI6565483.1"/>
    </source>
</evidence>
<gene>
    <name evidence="1" type="ORF">YA0852_15445</name>
</gene>
<accession>A0ABS0UIQ1</accession>
<keyword evidence="2" id="KW-1185">Reference proteome</keyword>
<dbReference type="EMBL" id="JAEILG010000034">
    <property type="protein sequence ID" value="MBI6565483.1"/>
    <property type="molecule type" value="Genomic_DNA"/>
</dbReference>
<dbReference type="Proteomes" id="UP000648914">
    <property type="component" value="Unassembled WGS sequence"/>
</dbReference>
<comment type="caution">
    <text evidence="1">The sequence shown here is derived from an EMBL/GenBank/DDBJ whole genome shotgun (WGS) entry which is preliminary data.</text>
</comment>
<evidence type="ECO:0000313" key="2">
    <source>
        <dbReference type="Proteomes" id="UP000648914"/>
    </source>
</evidence>
<dbReference type="InterPro" id="IPR043733">
    <property type="entry name" value="DUF5677"/>
</dbReference>
<dbReference type="Pfam" id="PF18928">
    <property type="entry name" value="DUF5677"/>
    <property type="match status" value="1"/>
</dbReference>
<organism evidence="1 2">
    <name type="scientific">Pseudomonas synxantha</name>
    <dbReference type="NCBI Taxonomy" id="47883"/>
    <lineage>
        <taxon>Bacteria</taxon>
        <taxon>Pseudomonadati</taxon>
        <taxon>Pseudomonadota</taxon>
        <taxon>Gammaproteobacteria</taxon>
        <taxon>Pseudomonadales</taxon>
        <taxon>Pseudomonadaceae</taxon>
        <taxon>Pseudomonas</taxon>
    </lineage>
</organism>